<gene>
    <name evidence="2" type="ORF">ACM44_03010</name>
</gene>
<keyword evidence="3" id="KW-1185">Reference proteome</keyword>
<dbReference type="PATRIC" id="fig|1304281.5.peg.651"/>
<protein>
    <recommendedName>
        <fullName evidence="4">TonB C-terminal domain-containing protein</fullName>
    </recommendedName>
</protein>
<feature type="signal peptide" evidence="1">
    <location>
        <begin position="1"/>
        <end position="17"/>
    </location>
</feature>
<accession>A0A0J7J1U1</accession>
<evidence type="ECO:0000313" key="3">
    <source>
        <dbReference type="Proteomes" id="UP000035900"/>
    </source>
</evidence>
<dbReference type="EMBL" id="LFNG01000004">
    <property type="protein sequence ID" value="KMQ72009.1"/>
    <property type="molecule type" value="Genomic_DNA"/>
</dbReference>
<evidence type="ECO:0008006" key="4">
    <source>
        <dbReference type="Google" id="ProtNLM"/>
    </source>
</evidence>
<proteinExistence type="predicted"/>
<dbReference type="AlphaFoldDB" id="A0A0J7J1U1"/>
<comment type="caution">
    <text evidence="2">The sequence shown here is derived from an EMBL/GenBank/DDBJ whole genome shotgun (WGS) entry which is preliminary data.</text>
</comment>
<dbReference type="RefSeq" id="WP_048498631.1">
    <property type="nucleotide sequence ID" value="NZ_LFNG01000004.1"/>
</dbReference>
<dbReference type="Proteomes" id="UP000035900">
    <property type="component" value="Unassembled WGS sequence"/>
</dbReference>
<reference evidence="2 3" key="1">
    <citation type="journal article" date="2004" name="Int. J. Syst. Evol. Microbiol.">
        <title>Kaistella koreensis gen. nov., sp. nov., a novel member of the Chryseobacterium-Bergeyella-Riemerella branch.</title>
        <authorList>
            <person name="Kim M.K."/>
            <person name="Im W.T."/>
            <person name="Shin Y.K."/>
            <person name="Lim J.H."/>
            <person name="Kim S.H."/>
            <person name="Lee B.C."/>
            <person name="Park M.Y."/>
            <person name="Lee K.Y."/>
            <person name="Lee S.T."/>
        </authorList>
    </citation>
    <scope>NUCLEOTIDE SEQUENCE [LARGE SCALE GENOMIC DNA]</scope>
    <source>
        <strain evidence="2 3">CCUG 49689</strain>
    </source>
</reference>
<feature type="chain" id="PRO_5005289115" description="TonB C-terminal domain-containing protein" evidence="1">
    <location>
        <begin position="18"/>
        <end position="163"/>
    </location>
</feature>
<evidence type="ECO:0000256" key="1">
    <source>
        <dbReference type="SAM" id="SignalP"/>
    </source>
</evidence>
<evidence type="ECO:0000313" key="2">
    <source>
        <dbReference type="EMBL" id="KMQ72009.1"/>
    </source>
</evidence>
<dbReference type="OrthoDB" id="1248898at2"/>
<organism evidence="2 3">
    <name type="scientific">Chryseobacterium koreense CCUG 49689</name>
    <dbReference type="NCBI Taxonomy" id="1304281"/>
    <lineage>
        <taxon>Bacteria</taxon>
        <taxon>Pseudomonadati</taxon>
        <taxon>Bacteroidota</taxon>
        <taxon>Flavobacteriia</taxon>
        <taxon>Flavobacteriales</taxon>
        <taxon>Weeksellaceae</taxon>
        <taxon>Chryseobacterium group</taxon>
        <taxon>Chryseobacterium</taxon>
    </lineage>
</organism>
<keyword evidence="1" id="KW-0732">Signal</keyword>
<sequence>MRKLLFLLVFAFSFFHAQEIEEMQEGYFYAEGSNSFFRVDIKKPFDYYKNAKCGESQNFIRAQFEGGDAAFTRELFKYISAYVDKQIYVVNGNFFLHVDIDAQGKVTHLDITPKVENSEMFLKDLSYAFSRVKKNWTPSKCDGTPVDSKIRIKVNFMTENGDT</sequence>
<dbReference type="Gene3D" id="3.30.1150.10">
    <property type="match status" value="1"/>
</dbReference>
<name>A0A0J7J1U1_9FLAO</name>